<dbReference type="OrthoDB" id="10475894at2759"/>
<keyword evidence="3" id="KW-1185">Reference proteome</keyword>
<evidence type="ECO:0000256" key="1">
    <source>
        <dbReference type="SAM" id="MobiDB-lite"/>
    </source>
</evidence>
<dbReference type="AlphaFoldDB" id="A0A9P0HTS3"/>
<sequence>MKPSATVTPNTHYLEPYPPLISQEGDIKGQSLRKEDDREVFALNEGRGAALECCGEFWEQFGVGVSPRLVEKFIKDHIHPDGVVGSKEEKVRSGVV</sequence>
<reference evidence="2" key="1">
    <citation type="submission" date="2022-01" db="EMBL/GenBank/DDBJ databases">
        <authorList>
            <person name="King R."/>
        </authorList>
    </citation>
    <scope>NUCLEOTIDE SEQUENCE</scope>
</reference>
<gene>
    <name evidence="2" type="ORF">NEZAVI_LOCUS15218</name>
</gene>
<accession>A0A9P0HTS3</accession>
<evidence type="ECO:0000313" key="2">
    <source>
        <dbReference type="EMBL" id="CAH1407523.1"/>
    </source>
</evidence>
<proteinExistence type="predicted"/>
<protein>
    <submittedName>
        <fullName evidence="2">Uncharacterized protein</fullName>
    </submittedName>
</protein>
<organism evidence="2 3">
    <name type="scientific">Nezara viridula</name>
    <name type="common">Southern green stink bug</name>
    <name type="synonym">Cimex viridulus</name>
    <dbReference type="NCBI Taxonomy" id="85310"/>
    <lineage>
        <taxon>Eukaryota</taxon>
        <taxon>Metazoa</taxon>
        <taxon>Ecdysozoa</taxon>
        <taxon>Arthropoda</taxon>
        <taxon>Hexapoda</taxon>
        <taxon>Insecta</taxon>
        <taxon>Pterygota</taxon>
        <taxon>Neoptera</taxon>
        <taxon>Paraneoptera</taxon>
        <taxon>Hemiptera</taxon>
        <taxon>Heteroptera</taxon>
        <taxon>Panheteroptera</taxon>
        <taxon>Pentatomomorpha</taxon>
        <taxon>Pentatomoidea</taxon>
        <taxon>Pentatomidae</taxon>
        <taxon>Pentatominae</taxon>
        <taxon>Nezara</taxon>
    </lineage>
</organism>
<evidence type="ECO:0000313" key="3">
    <source>
        <dbReference type="Proteomes" id="UP001152798"/>
    </source>
</evidence>
<dbReference type="Proteomes" id="UP001152798">
    <property type="component" value="Chromosome 7"/>
</dbReference>
<feature type="compositionally biased region" description="Polar residues" evidence="1">
    <location>
        <begin position="1"/>
        <end position="11"/>
    </location>
</feature>
<name>A0A9P0HTS3_NEZVI</name>
<dbReference type="EMBL" id="OV725083">
    <property type="protein sequence ID" value="CAH1407523.1"/>
    <property type="molecule type" value="Genomic_DNA"/>
</dbReference>
<feature type="region of interest" description="Disordered" evidence="1">
    <location>
        <begin position="1"/>
        <end position="25"/>
    </location>
</feature>